<dbReference type="Gene3D" id="3.40.50.11220">
    <property type="match status" value="1"/>
</dbReference>
<gene>
    <name evidence="9" type="ORF">DFO77_11066</name>
</gene>
<evidence type="ECO:0000259" key="5">
    <source>
        <dbReference type="Pfam" id="PF00590"/>
    </source>
</evidence>
<dbReference type="InterPro" id="IPR014777">
    <property type="entry name" value="4pyrrole_Mease_sub1"/>
</dbReference>
<dbReference type="SUPFAM" id="SSF159664">
    <property type="entry name" value="CobE/GbiG C-terminal domain-like"/>
    <property type="match status" value="1"/>
</dbReference>
<protein>
    <submittedName>
        <fullName evidence="9">Precorrin-4 C11-methyltransferase</fullName>
    </submittedName>
</protein>
<dbReference type="CDD" id="cd11641">
    <property type="entry name" value="Precorrin-4_C11-MT"/>
    <property type="match status" value="1"/>
</dbReference>
<evidence type="ECO:0000256" key="4">
    <source>
        <dbReference type="ARBA" id="ARBA00022691"/>
    </source>
</evidence>
<dbReference type="InterPro" id="IPR038029">
    <property type="entry name" value="GbiG_N_sf"/>
</dbReference>
<feature type="domain" description="Cobalamin biosynthesis central region" evidence="8">
    <location>
        <begin position="118"/>
        <end position="208"/>
    </location>
</feature>
<dbReference type="PANTHER" id="PTHR47036">
    <property type="entry name" value="COBALT-FACTOR III C(17)-METHYLTRANSFERASE-RELATED"/>
    <property type="match status" value="1"/>
</dbReference>
<dbReference type="PANTHER" id="PTHR47036:SF1">
    <property type="entry name" value="COBALT-FACTOR III C(17)-METHYLTRANSFERASE-RELATED"/>
    <property type="match status" value="1"/>
</dbReference>
<dbReference type="GO" id="GO:0046026">
    <property type="term" value="F:precorrin-4 C11-methyltransferase activity"/>
    <property type="evidence" value="ECO:0007669"/>
    <property type="project" value="InterPro"/>
</dbReference>
<evidence type="ECO:0000256" key="3">
    <source>
        <dbReference type="ARBA" id="ARBA00022679"/>
    </source>
</evidence>
<keyword evidence="4" id="KW-0949">S-adenosyl-L-methionine</keyword>
<evidence type="ECO:0000256" key="1">
    <source>
        <dbReference type="ARBA" id="ARBA00005879"/>
    </source>
</evidence>
<keyword evidence="10" id="KW-1185">Reference proteome</keyword>
<evidence type="ECO:0000259" key="6">
    <source>
        <dbReference type="Pfam" id="PF01890"/>
    </source>
</evidence>
<name>A0A368V4S5_9BACT</name>
<dbReference type="InterPro" id="IPR051810">
    <property type="entry name" value="Precorrin_MeTrfase"/>
</dbReference>
<dbReference type="Gene3D" id="3.30.420.180">
    <property type="entry name" value="CobE/GbiG C-terminal domain"/>
    <property type="match status" value="1"/>
</dbReference>
<evidence type="ECO:0000259" key="8">
    <source>
        <dbReference type="Pfam" id="PF11761"/>
    </source>
</evidence>
<proteinExistence type="inferred from homology"/>
<dbReference type="Proteomes" id="UP000252733">
    <property type="component" value="Unassembled WGS sequence"/>
</dbReference>
<evidence type="ECO:0000313" key="10">
    <source>
        <dbReference type="Proteomes" id="UP000252733"/>
    </source>
</evidence>
<comment type="caution">
    <text evidence="9">The sequence shown here is derived from an EMBL/GenBank/DDBJ whole genome shotgun (WGS) entry which is preliminary data.</text>
</comment>
<accession>A0A368V4S5</accession>
<evidence type="ECO:0000256" key="2">
    <source>
        <dbReference type="ARBA" id="ARBA00022603"/>
    </source>
</evidence>
<dbReference type="Gene3D" id="3.30.950.10">
    <property type="entry name" value="Methyltransferase, Cobalt-precorrin-4 Transmethylase, Domain 2"/>
    <property type="match status" value="1"/>
</dbReference>
<dbReference type="Pfam" id="PF00590">
    <property type="entry name" value="TP_methylase"/>
    <property type="match status" value="1"/>
</dbReference>
<reference evidence="9 10" key="1">
    <citation type="submission" date="2018-07" db="EMBL/GenBank/DDBJ databases">
        <title>Freshwater and sediment microbial communities from various areas in North America, analyzing microbe dynamics in response to fracking.</title>
        <authorList>
            <person name="Lamendella R."/>
        </authorList>
    </citation>
    <scope>NUCLEOTIDE SEQUENCE [LARGE SCALE GENOMIC DNA]</scope>
    <source>
        <strain evidence="9 10">160A</strain>
    </source>
</reference>
<dbReference type="Pfam" id="PF11761">
    <property type="entry name" value="CbiG_mid"/>
    <property type="match status" value="1"/>
</dbReference>
<dbReference type="InterPro" id="IPR021745">
    <property type="entry name" value="CbiG_mid"/>
</dbReference>
<dbReference type="InterPro" id="IPR002750">
    <property type="entry name" value="CobE/GbiG_C"/>
</dbReference>
<keyword evidence="3 9" id="KW-0808">Transferase</keyword>
<dbReference type="EMBL" id="QPIZ01000010">
    <property type="protein sequence ID" value="RCW35300.1"/>
    <property type="molecule type" value="Genomic_DNA"/>
</dbReference>
<feature type="domain" description="CobE/GbiG C-terminal" evidence="6">
    <location>
        <begin position="211"/>
        <end position="331"/>
    </location>
</feature>
<dbReference type="InterPro" id="IPR035996">
    <property type="entry name" value="4pyrrol_Methylase_sf"/>
</dbReference>
<dbReference type="SUPFAM" id="SSF53790">
    <property type="entry name" value="Tetrapyrrole methylase"/>
    <property type="match status" value="1"/>
</dbReference>
<dbReference type="InterPro" id="IPR006362">
    <property type="entry name" value="Cbl_synth_CobM/CibF"/>
</dbReference>
<dbReference type="InterPro" id="IPR000878">
    <property type="entry name" value="4pyrrol_Mease"/>
</dbReference>
<evidence type="ECO:0000313" key="9">
    <source>
        <dbReference type="EMBL" id="RCW35300.1"/>
    </source>
</evidence>
<dbReference type="SUPFAM" id="SSF159672">
    <property type="entry name" value="CbiG N-terminal domain-like"/>
    <property type="match status" value="1"/>
</dbReference>
<dbReference type="InterPro" id="IPR014776">
    <property type="entry name" value="4pyrrole_Mease_sub2"/>
</dbReference>
<sequence>MQTIITHSDKGQRLAKRLIEAGLEATIIRSPKNYDQLWAENKALIFIGALGICVREIAPFLKDKKTDPAVINIDANGQFVQPVVSGHLGGANELACSLSKRMGAQPVITTVSDTSRLWALDALPARFNWKMECSGNLTRLMAAFVNGRKTALLLEARDKGTLFLETELPSHVDLFLKGSAVNPGDYQLIIAITPFLYDFGTKAIFYRPPMLHAGIGCQRDLLFDEFEKLLLDGFQQKGISPLSLASLGTVELKKNEPAFLKLSEKWNIPLRYFSGDELSKYKVPNPSERVREMTGSAGVAEASAMHLANNTLLIEKTKGHVADKNFTYAVAIDRRFERKGFVEIVGAGPGDPELISVKGKRMLQAADYILYAGSLVPRELTNYAKPGCVVESSAGMDLMLQMKSMKRFYDRGLLIVRLHTGDPCIYGAIQEQMNIMDQWGWQYHITPGISSFQAAAAALKSQFTIPEEVQTIVLTRGEGRTLMPEREQLHKLAESLSTMCIYLSAAIAVKVQQELLTHYPPETPVAVCYKLTWKDEKIYRCTLDTLVQTVEENNLKMTTLIVVGKAIDNRSGFSKLYDPSFTHEFREGIKAESREHGE</sequence>
<dbReference type="InterPro" id="IPR036518">
    <property type="entry name" value="CobE/GbiG_C_sf"/>
</dbReference>
<dbReference type="GO" id="GO:0032259">
    <property type="term" value="P:methylation"/>
    <property type="evidence" value="ECO:0007669"/>
    <property type="project" value="UniProtKB-KW"/>
</dbReference>
<evidence type="ECO:0000259" key="7">
    <source>
        <dbReference type="Pfam" id="PF11760"/>
    </source>
</evidence>
<feature type="domain" description="Tetrapyrrole methylase" evidence="5">
    <location>
        <begin position="344"/>
        <end position="546"/>
    </location>
</feature>
<dbReference type="Gene3D" id="3.40.1010.10">
    <property type="entry name" value="Cobalt-precorrin-4 Transmethylase, Domain 1"/>
    <property type="match status" value="1"/>
</dbReference>
<dbReference type="GO" id="GO:0009236">
    <property type="term" value="P:cobalamin biosynthetic process"/>
    <property type="evidence" value="ECO:0007669"/>
    <property type="project" value="InterPro"/>
</dbReference>
<comment type="similarity">
    <text evidence="1">Belongs to the precorrin methyltransferase family.</text>
</comment>
<dbReference type="Pfam" id="PF01890">
    <property type="entry name" value="CbiG_C"/>
    <property type="match status" value="1"/>
</dbReference>
<dbReference type="NCBIfam" id="TIGR01465">
    <property type="entry name" value="cobM_cbiF"/>
    <property type="match status" value="1"/>
</dbReference>
<keyword evidence="2 9" id="KW-0489">Methyltransferase</keyword>
<dbReference type="Pfam" id="PF11760">
    <property type="entry name" value="CbiG_N"/>
    <property type="match status" value="1"/>
</dbReference>
<dbReference type="InterPro" id="IPR021744">
    <property type="entry name" value="CbiG_N"/>
</dbReference>
<dbReference type="RefSeq" id="WP_114436985.1">
    <property type="nucleotide sequence ID" value="NZ_QPIZ01000010.1"/>
</dbReference>
<feature type="domain" description="Cobalamin synthesis G N-terminal" evidence="7">
    <location>
        <begin position="35"/>
        <end position="113"/>
    </location>
</feature>
<organism evidence="9 10">
    <name type="scientific">Marinilabilia salmonicolor</name>
    <dbReference type="NCBI Taxonomy" id="989"/>
    <lineage>
        <taxon>Bacteria</taxon>
        <taxon>Pseudomonadati</taxon>
        <taxon>Bacteroidota</taxon>
        <taxon>Bacteroidia</taxon>
        <taxon>Marinilabiliales</taxon>
        <taxon>Marinilabiliaceae</taxon>
        <taxon>Marinilabilia</taxon>
    </lineage>
</organism>
<dbReference type="AlphaFoldDB" id="A0A368V4S5"/>